<reference evidence="2 3" key="1">
    <citation type="journal article" date="2015" name="PLoS Pathog.">
        <title>Leptomonas seymouri: Adaptations to the Dixenous Life Cycle Analyzed by Genome Sequencing, Transcriptome Profiling and Co-infection with Leishmania donovani.</title>
        <authorList>
            <person name="Kraeva N."/>
            <person name="Butenko A."/>
            <person name="Hlavacova J."/>
            <person name="Kostygov A."/>
            <person name="Myskova J."/>
            <person name="Grybchuk D."/>
            <person name="Lestinova T."/>
            <person name="Votypka J."/>
            <person name="Volf P."/>
            <person name="Opperdoes F."/>
            <person name="Flegontov P."/>
            <person name="Lukes J."/>
            <person name="Yurchenko V."/>
        </authorList>
    </citation>
    <scope>NUCLEOTIDE SEQUENCE [LARGE SCALE GENOMIC DNA]</scope>
    <source>
        <strain evidence="2 3">ATCC 30220</strain>
    </source>
</reference>
<evidence type="ECO:0000256" key="1">
    <source>
        <dbReference type="SAM" id="Coils"/>
    </source>
</evidence>
<comment type="caution">
    <text evidence="2">The sequence shown here is derived from an EMBL/GenBank/DDBJ whole genome shotgun (WGS) entry which is preliminary data.</text>
</comment>
<evidence type="ECO:0000313" key="2">
    <source>
        <dbReference type="EMBL" id="KPI83042.1"/>
    </source>
</evidence>
<dbReference type="Proteomes" id="UP000038009">
    <property type="component" value="Unassembled WGS sequence"/>
</dbReference>
<proteinExistence type="predicted"/>
<name>A0A0N1IHH3_LEPSE</name>
<evidence type="ECO:0000313" key="3">
    <source>
        <dbReference type="Proteomes" id="UP000038009"/>
    </source>
</evidence>
<feature type="coiled-coil region" evidence="1">
    <location>
        <begin position="91"/>
        <end position="156"/>
    </location>
</feature>
<dbReference type="OMA" id="YQLACLS"/>
<dbReference type="OrthoDB" id="260465at2759"/>
<accession>A0A0N1IHH3</accession>
<dbReference type="VEuPathDB" id="TriTrypDB:Lsey_0453_0040"/>
<keyword evidence="3" id="KW-1185">Reference proteome</keyword>
<dbReference type="EMBL" id="LJSK01000453">
    <property type="protein sequence ID" value="KPI83042.1"/>
    <property type="molecule type" value="Genomic_DNA"/>
</dbReference>
<dbReference type="AlphaFoldDB" id="A0A0N1IHH3"/>
<organism evidence="2 3">
    <name type="scientific">Leptomonas seymouri</name>
    <dbReference type="NCBI Taxonomy" id="5684"/>
    <lineage>
        <taxon>Eukaryota</taxon>
        <taxon>Discoba</taxon>
        <taxon>Euglenozoa</taxon>
        <taxon>Kinetoplastea</taxon>
        <taxon>Metakinetoplastina</taxon>
        <taxon>Trypanosomatida</taxon>
        <taxon>Trypanosomatidae</taxon>
        <taxon>Leishmaniinae</taxon>
        <taxon>Leptomonas</taxon>
    </lineage>
</organism>
<gene>
    <name evidence="2" type="ORF">ABL78_7941</name>
</gene>
<protein>
    <submittedName>
        <fullName evidence="2">Uncharacterized protein</fullName>
    </submittedName>
</protein>
<sequence>MSLFERPHRSFSTYDVVLGLKNEALREVDDYTTWVEKVEAELVAVYKDQVAHLTLADIYYATRDAPNTFSSRISDEMFQRLREHKAVLAHIEDVSGQLTEQEKLLQLAEAELAAAEEAGKSVRQPLRTLRAVKAKVTELRREADTLSYERDCLSQQLGNVFKARFMRVSLV</sequence>
<keyword evidence="1" id="KW-0175">Coiled coil</keyword>